<sequence length="1302" mass="154509">MQCRKVESNVIMNSARLVQRPNETNKLEEEIVHVIKSPEKKSPHNGKSLKRTSSGPIINLQQQIIIHQNAPTKDSQVLLKFKNQMKKKKKKKKLQKKKKIQTIDKQGSEIRVEQLLKQNLRKHQREKQEQMIQEEIQKQRVVSFNEMRKIMDQQIRQINQQRFVRSKSPPSSMLPWGVDQNKLKQYWTKMLEIHDKLEKPQQANQTATEHAIKEKIRRHKLGLDFLNAKPEKDIQKMIQKQKSKQVLETISSPQKHKSSCDNKDAEQDVKLYMMYKRELWRQQKIEEKQLQKLKKEKLQQNLQILDQEAKLFAKSRNASVKSNLTAQAASYHAQQSSQHFRTSEPPNFNKLEKEYKELMRSLRQSSYSSTQSHSRKTSQLKFLDWLQHLPESYLQEQLSQMQAINEQMNNKGFQYKLSEEEMYQFLEQFLKEKFEQQTKSTIKDRFNELQERFQQVSQQQLSNSQQQSQLQNITHQSHQSNKSQNQKVSTSPKEYTINEMNEEELEEIQNVAATIIQKVWRGFKTRKVVFEYLEYLIREQENEKEKEKNIEKPTLSQQFERLSQEEDGESVNQQTDSERKRNPLDLHYNNSLFPKFQGQAPPPSESIQQSSLQHSSPRGNTSIPPLNLDSFSQQLSSPQKSVQQQQQQTSQQQLQQQYQQQQQQQQQKQQQQQLQQQQQSQQQQKQQQQQQQQLKQQQQLLIQQQQQQQLQEQEQQQQQQKQDQQLLSESQIQEQEMNQNSTPQKSIHLYHGVNSDPEYFMQVIKLREEALQQKYDQQLALLEKMLDKKKVSNDLFSENKEKLDKKYRRERDKLQQSKIEVERLHQMFKDTIKSTQKDQQFMERMKIQTDEENLSIRQIFSIRSETEQSDGEIEKRSIPHYGLLQQIKNDQFKKYSKNRKQVRSFDQQVSLDEISMKNEEIQTSTIFNVHTESISHSLHKSQQLPSTLQQSVPSQELVQIDTVESPENKVIEKREDFKNQIIPFDDRKIDNLTENIVQNIISEFAEELNNFPLQSLGVLMEWDEESQLDQQFPPGFPTTLNFIKDYLVSFSEFIQKHYLAIFIQQVNTPLGITPQDLLKTISLSDMQQNALDDSTSGPLYPLIKHIHQMEPLIDEEIWNKFNQSYALKLKYFNDINISDQFKELEVYHLRMIYEAFNEAINYVRPFGIRGQPYPWKSNPLKVYQNQTTQESIDRAMGFAIAKMLKWGSFLCGFIPEKIETPQGEIIVIEDDYLNQIKEDRLQQMLEYEIQESEEKWLNYDEEQAEVAVELADVVFETMLDEAAEEIFKISQGGKYQIKDFQQ</sequence>
<evidence type="ECO:0008006" key="5">
    <source>
        <dbReference type="Google" id="ProtNLM"/>
    </source>
</evidence>
<feature type="compositionally biased region" description="Polar residues" evidence="2">
    <location>
        <begin position="605"/>
        <end position="624"/>
    </location>
</feature>
<evidence type="ECO:0000313" key="4">
    <source>
        <dbReference type="Proteomes" id="UP000683925"/>
    </source>
</evidence>
<accession>A0A8S1RSV6</accession>
<organism evidence="3 4">
    <name type="scientific">Paramecium octaurelia</name>
    <dbReference type="NCBI Taxonomy" id="43137"/>
    <lineage>
        <taxon>Eukaryota</taxon>
        <taxon>Sar</taxon>
        <taxon>Alveolata</taxon>
        <taxon>Ciliophora</taxon>
        <taxon>Intramacronucleata</taxon>
        <taxon>Oligohymenophorea</taxon>
        <taxon>Peniculida</taxon>
        <taxon>Parameciidae</taxon>
        <taxon>Paramecium</taxon>
    </lineage>
</organism>
<gene>
    <name evidence="3" type="ORF">POCTA_138.1.T0030217</name>
</gene>
<evidence type="ECO:0000256" key="1">
    <source>
        <dbReference type="SAM" id="Coils"/>
    </source>
</evidence>
<keyword evidence="1" id="KW-0175">Coiled coil</keyword>
<evidence type="ECO:0000313" key="3">
    <source>
        <dbReference type="EMBL" id="CAD8132011.1"/>
    </source>
</evidence>
<feature type="compositionally biased region" description="Low complexity" evidence="2">
    <location>
        <begin position="726"/>
        <end position="736"/>
    </location>
</feature>
<proteinExistence type="predicted"/>
<evidence type="ECO:0000256" key="2">
    <source>
        <dbReference type="SAM" id="MobiDB-lite"/>
    </source>
</evidence>
<feature type="compositionally biased region" description="Low complexity" evidence="2">
    <location>
        <begin position="632"/>
        <end position="647"/>
    </location>
</feature>
<keyword evidence="4" id="KW-1185">Reference proteome</keyword>
<dbReference type="OMA" id="NITHQSH"/>
<feature type="region of interest" description="Disordered" evidence="2">
    <location>
        <begin position="726"/>
        <end position="749"/>
    </location>
</feature>
<feature type="region of interest" description="Disordered" evidence="2">
    <location>
        <begin position="560"/>
        <end position="647"/>
    </location>
</feature>
<protein>
    <recommendedName>
        <fullName evidence="5">DUF4378 domain-containing protein</fullName>
    </recommendedName>
</protein>
<feature type="coiled-coil region" evidence="1">
    <location>
        <begin position="768"/>
        <end position="827"/>
    </location>
</feature>
<feature type="region of interest" description="Disordered" evidence="2">
    <location>
        <begin position="457"/>
        <end position="493"/>
    </location>
</feature>
<dbReference type="PROSITE" id="PS50096">
    <property type="entry name" value="IQ"/>
    <property type="match status" value="1"/>
</dbReference>
<name>A0A8S1RSV6_PAROT</name>
<dbReference type="CDD" id="cd23767">
    <property type="entry name" value="IQCD"/>
    <property type="match status" value="1"/>
</dbReference>
<feature type="compositionally biased region" description="Low complexity" evidence="2">
    <location>
        <begin position="457"/>
        <end position="491"/>
    </location>
</feature>
<dbReference type="PANTHER" id="PTHR44240:SF10">
    <property type="entry name" value="J DOMAIN-CONTAINING PROTEIN"/>
    <property type="match status" value="1"/>
</dbReference>
<dbReference type="EMBL" id="CAJJDP010000001">
    <property type="protein sequence ID" value="CAD8132011.1"/>
    <property type="molecule type" value="Genomic_DNA"/>
</dbReference>
<comment type="caution">
    <text evidence="3">The sequence shown here is derived from an EMBL/GenBank/DDBJ whole genome shotgun (WGS) entry which is preliminary data.</text>
</comment>
<dbReference type="InterPro" id="IPR052276">
    <property type="entry name" value="Diphthamide-biosynth_chaperone"/>
</dbReference>
<reference evidence="3" key="1">
    <citation type="submission" date="2021-01" db="EMBL/GenBank/DDBJ databases">
        <authorList>
            <consortium name="Genoscope - CEA"/>
            <person name="William W."/>
        </authorList>
    </citation>
    <scope>NUCLEOTIDE SEQUENCE</scope>
</reference>
<dbReference type="PANTHER" id="PTHR44240">
    <property type="entry name" value="DNAJ DOMAIN (PROKARYOTIC HEAT SHOCK PROTEIN)-RELATED"/>
    <property type="match status" value="1"/>
</dbReference>
<dbReference type="OrthoDB" id="306254at2759"/>
<feature type="coiled-coil region" evidence="1">
    <location>
        <begin position="281"/>
        <end position="315"/>
    </location>
</feature>
<dbReference type="Proteomes" id="UP000683925">
    <property type="component" value="Unassembled WGS sequence"/>
</dbReference>